<keyword evidence="1" id="KW-0812">Transmembrane</keyword>
<dbReference type="Pfam" id="PF09980">
    <property type="entry name" value="DUF2214"/>
    <property type="match status" value="1"/>
</dbReference>
<feature type="transmembrane region" description="Helical" evidence="1">
    <location>
        <begin position="6"/>
        <end position="29"/>
    </location>
</feature>
<proteinExistence type="predicted"/>
<feature type="transmembrane region" description="Helical" evidence="1">
    <location>
        <begin position="41"/>
        <end position="65"/>
    </location>
</feature>
<protein>
    <submittedName>
        <fullName evidence="2">DUF2214 family protein</fullName>
    </submittedName>
</protein>
<keyword evidence="1" id="KW-1133">Transmembrane helix</keyword>
<feature type="transmembrane region" description="Helical" evidence="1">
    <location>
        <begin position="77"/>
        <end position="95"/>
    </location>
</feature>
<reference evidence="2 3" key="1">
    <citation type="journal article" date="2023" name="Int. J. Syst. Evol. Microbiol.">
        <title>Physiological and genomic analyses of cobalamin (vitamin B12)-auxotrophy of Lysobacter auxotrophicus sp. nov., a methionine-auxotrophic chitinolytic bacterium isolated from chitin-treated soil.</title>
        <authorList>
            <person name="Saito A."/>
            <person name="Dohra H."/>
            <person name="Hamada M."/>
            <person name="Moriuchi R."/>
            <person name="Kotsuchibashi Y."/>
            <person name="Mori K."/>
        </authorList>
    </citation>
    <scope>NUCLEOTIDE SEQUENCE [LARGE SCALE GENOMIC DNA]</scope>
    <source>
        <strain evidence="2 3">5-21a</strain>
    </source>
</reference>
<sequence length="152" mass="16527">MLTDFLLASLHHLLVFGLIAMLVAESVLLRGALDRATLQRLAGIDMGYGLCAMALIAVGIGRVAFGIKGYDFYLHNPWFHAKMGAFVLVGLLSILPTVRFLRWRKALAANPIFLPDAAETARMRTIVRVELILLAAIFVLAAAMARHGGLSL</sequence>
<keyword evidence="3" id="KW-1185">Reference proteome</keyword>
<name>A0ABM8DCB2_9GAMM</name>
<keyword evidence="1" id="KW-0472">Membrane</keyword>
<gene>
    <name evidence="2" type="ORF">LA521A_14150</name>
</gene>
<feature type="transmembrane region" description="Helical" evidence="1">
    <location>
        <begin position="131"/>
        <end position="149"/>
    </location>
</feature>
<dbReference type="Proteomes" id="UP001317822">
    <property type="component" value="Chromosome"/>
</dbReference>
<dbReference type="InterPro" id="IPR018706">
    <property type="entry name" value="DUF2214_membrane"/>
</dbReference>
<accession>A0ABM8DCB2</accession>
<evidence type="ECO:0000313" key="3">
    <source>
        <dbReference type="Proteomes" id="UP001317822"/>
    </source>
</evidence>
<dbReference type="EMBL" id="AP027041">
    <property type="protein sequence ID" value="BDU16214.1"/>
    <property type="molecule type" value="Genomic_DNA"/>
</dbReference>
<organism evidence="2 3">
    <name type="scientific">Lysobacter auxotrophicus</name>
    <dbReference type="NCBI Taxonomy" id="2992573"/>
    <lineage>
        <taxon>Bacteria</taxon>
        <taxon>Pseudomonadati</taxon>
        <taxon>Pseudomonadota</taxon>
        <taxon>Gammaproteobacteria</taxon>
        <taxon>Lysobacterales</taxon>
        <taxon>Lysobacteraceae</taxon>
        <taxon>Lysobacter</taxon>
    </lineage>
</organism>
<evidence type="ECO:0000313" key="2">
    <source>
        <dbReference type="EMBL" id="BDU16214.1"/>
    </source>
</evidence>
<evidence type="ECO:0000256" key="1">
    <source>
        <dbReference type="SAM" id="Phobius"/>
    </source>
</evidence>